<gene>
    <name evidence="1" type="ORF">HAHE_19820</name>
</gene>
<keyword evidence="2" id="KW-1185">Reference proteome</keyword>
<name>A0ABM7RDC9_9BACT</name>
<evidence type="ECO:0008006" key="3">
    <source>
        <dbReference type="Google" id="ProtNLM"/>
    </source>
</evidence>
<dbReference type="Proteomes" id="UP001374893">
    <property type="component" value="Chromosome"/>
</dbReference>
<dbReference type="PANTHER" id="PTHR43737">
    <property type="entry name" value="BLL7424 PROTEIN"/>
    <property type="match status" value="1"/>
</dbReference>
<evidence type="ECO:0000313" key="2">
    <source>
        <dbReference type="Proteomes" id="UP001374893"/>
    </source>
</evidence>
<dbReference type="RefSeq" id="WP_338690648.1">
    <property type="nucleotide sequence ID" value="NZ_AP024702.1"/>
</dbReference>
<dbReference type="EMBL" id="AP024702">
    <property type="protein sequence ID" value="BCX48074.1"/>
    <property type="molecule type" value="Genomic_DNA"/>
</dbReference>
<organism evidence="1 2">
    <name type="scientific">Haloferula helveola</name>
    <dbReference type="NCBI Taxonomy" id="490095"/>
    <lineage>
        <taxon>Bacteria</taxon>
        <taxon>Pseudomonadati</taxon>
        <taxon>Verrucomicrobiota</taxon>
        <taxon>Verrucomicrobiia</taxon>
        <taxon>Verrucomicrobiales</taxon>
        <taxon>Verrucomicrobiaceae</taxon>
        <taxon>Haloferula</taxon>
    </lineage>
</organism>
<evidence type="ECO:0000313" key="1">
    <source>
        <dbReference type="EMBL" id="BCX48074.1"/>
    </source>
</evidence>
<proteinExistence type="predicted"/>
<sequence length="537" mass="57264">MPYKTSKPTDKGIDRRTFMSRSACGAMGITALVNSLAHLRLIQAAMASGEPVGGNDYKALVVVFLFGGNDSNNMLIPTINHPQRADYDAGRAVLSISDGNLAKLQGWDETGAPVAPGAEQYGVHPNFGANSGTNNNPGPQALYNAGELGFVANVGTLVEPFHTDINTFEAEALPNFQSGNFAKPPQLYSHSDQQVQMQSSVPDQPYQTGWGGRAADLLNASYNAGGNVSMNIALNGVNKLQVGTAGGVSQYIVTSNGASSLSGFGTNYSSAATLNPDGSVASYKPNSAGKRLEGFDKIMRHTHDNLLEQGYNEVMQRSRDNEVFINTALLEAANSGVDFNAIFDGEDHDLGNELKMVAQLIAGRNCFGNQRQIFFVSTDGYDNHQNMLTAHGNRMSDLGGALAAFNEAMHQLGVHDNVLTLSQSDFTRTFTPNRTDPATAGSDHGYGGHQIVMGGPVQGGRVYGRFPTFKIGNVAGSIDTSGTRGRWIPSTSTDQYLAVAADWFGIARGSSEMETIFPNLGRFDDPWTGASNLFYTA</sequence>
<reference evidence="1 2" key="1">
    <citation type="submission" date="2021-06" db="EMBL/GenBank/DDBJ databases">
        <title>Complete genome of Haloferula helveola possessing various polysaccharide degrading enzymes.</title>
        <authorList>
            <person name="Takami H."/>
            <person name="Huang C."/>
            <person name="Hamasaki K."/>
        </authorList>
    </citation>
    <scope>NUCLEOTIDE SEQUENCE [LARGE SCALE GENOMIC DNA]</scope>
    <source>
        <strain evidence="1 2">CN-1</strain>
    </source>
</reference>
<dbReference type="Pfam" id="PF07394">
    <property type="entry name" value="DUF1501"/>
    <property type="match status" value="1"/>
</dbReference>
<dbReference type="PANTHER" id="PTHR43737:SF1">
    <property type="entry name" value="DUF1501 DOMAIN-CONTAINING PROTEIN"/>
    <property type="match status" value="1"/>
</dbReference>
<protein>
    <recommendedName>
        <fullName evidence="3">DUF1501 domain-containing protein</fullName>
    </recommendedName>
</protein>
<accession>A0ABM7RDC9</accession>
<dbReference type="InterPro" id="IPR010869">
    <property type="entry name" value="DUF1501"/>
</dbReference>